<keyword evidence="2" id="KW-0540">Nuclease</keyword>
<dbReference type="PANTHER" id="PTHR14859:SF15">
    <property type="entry name" value="ENDONUCLEASE_EXONUCLEASE_PHOSPHATASE DOMAIN-CONTAINING PROTEIN"/>
    <property type="match status" value="1"/>
</dbReference>
<dbReference type="PANTHER" id="PTHR14859">
    <property type="entry name" value="CALCOFLUOR WHITE HYPERSENSITIVE PROTEIN PRECURSOR"/>
    <property type="match status" value="1"/>
</dbReference>
<keyword evidence="2" id="KW-0378">Hydrolase</keyword>
<dbReference type="GO" id="GO:0006506">
    <property type="term" value="P:GPI anchor biosynthetic process"/>
    <property type="evidence" value="ECO:0007669"/>
    <property type="project" value="TreeGrafter"/>
</dbReference>
<sequence>MWQLWFCSCHIIVSIVSVKRIQACYIHSVIIPPVNTKQRCYILSQENCTTVKQPDTIKVATFNLCNYLEPPYAFYDFENIYSAEQWQKKQNWIINYLSEHQPDVIGFQEVFSPESLQQLVKSQGFPYFAVIDEAKLVDDYIYQSPVVAIASRYPIKATSPVQANAELATAMGLYDNFQFSRQPLRATIDVPHFGLCDCYVVHFKSKRPTDPTVNETKTADKDNTDTDESVIKAFTAEISGGWASSIQRGSEAALLLTAIIERRAQSGNPILLMGDFNDNLHDGVLQHLLIQTVRNRSQGGINQLLAPYRLKDSWALYQAATQNQDNDGIPPKQRAYSHYFGSKGSVLDYILLSCEFDTEYQESLAEVSCYHTYDRHLINPIYEQDSQSTDHAVVMISLTLLS</sequence>
<dbReference type="AlphaFoldDB" id="A0A444JPK5"/>
<keyword evidence="2" id="KW-0255">Endonuclease</keyword>
<dbReference type="Pfam" id="PF03372">
    <property type="entry name" value="Exo_endo_phos"/>
    <property type="match status" value="1"/>
</dbReference>
<name>A0A444JPK5_9GAMM</name>
<proteinExistence type="predicted"/>
<dbReference type="Proteomes" id="UP000287563">
    <property type="component" value="Unassembled WGS sequence"/>
</dbReference>
<evidence type="ECO:0000313" key="3">
    <source>
        <dbReference type="Proteomes" id="UP000287563"/>
    </source>
</evidence>
<organism evidence="2 3">
    <name type="scientific">Photobacterium chitinilyticum</name>
    <dbReference type="NCBI Taxonomy" id="2485123"/>
    <lineage>
        <taxon>Bacteria</taxon>
        <taxon>Pseudomonadati</taxon>
        <taxon>Pseudomonadota</taxon>
        <taxon>Gammaproteobacteria</taxon>
        <taxon>Vibrionales</taxon>
        <taxon>Vibrionaceae</taxon>
        <taxon>Photobacterium</taxon>
    </lineage>
</organism>
<dbReference type="GO" id="GO:0004519">
    <property type="term" value="F:endonuclease activity"/>
    <property type="evidence" value="ECO:0007669"/>
    <property type="project" value="UniProtKB-KW"/>
</dbReference>
<evidence type="ECO:0000259" key="1">
    <source>
        <dbReference type="Pfam" id="PF03372"/>
    </source>
</evidence>
<reference evidence="2 3" key="1">
    <citation type="submission" date="2018-11" db="EMBL/GenBank/DDBJ databases">
        <title>Photobacterium sp. BEI247 sp. nov., a marine bacterium isolated from Yongle Blue Hole in the South China Sea.</title>
        <authorList>
            <person name="Wang X."/>
        </authorList>
    </citation>
    <scope>NUCLEOTIDE SEQUENCE [LARGE SCALE GENOMIC DNA]</scope>
    <source>
        <strain evidence="3">BEI247</strain>
    </source>
</reference>
<dbReference type="InterPro" id="IPR005135">
    <property type="entry name" value="Endo/exonuclease/phosphatase"/>
</dbReference>
<evidence type="ECO:0000313" key="2">
    <source>
        <dbReference type="EMBL" id="RWX55040.1"/>
    </source>
</evidence>
<feature type="domain" description="Endonuclease/exonuclease/phosphatase" evidence="1">
    <location>
        <begin position="83"/>
        <end position="353"/>
    </location>
</feature>
<dbReference type="InterPro" id="IPR036691">
    <property type="entry name" value="Endo/exonu/phosph_ase_sf"/>
</dbReference>
<dbReference type="OrthoDB" id="833328at2"/>
<keyword evidence="3" id="KW-1185">Reference proteome</keyword>
<dbReference type="GO" id="GO:0016020">
    <property type="term" value="C:membrane"/>
    <property type="evidence" value="ECO:0007669"/>
    <property type="project" value="GOC"/>
</dbReference>
<dbReference type="Gene3D" id="3.60.10.10">
    <property type="entry name" value="Endonuclease/exonuclease/phosphatase"/>
    <property type="match status" value="1"/>
</dbReference>
<protein>
    <submittedName>
        <fullName evidence="2">Endonuclease/exonuclease/phosphatase family protein</fullName>
    </submittedName>
</protein>
<keyword evidence="2" id="KW-0269">Exonuclease</keyword>
<gene>
    <name evidence="2" type="ORF">EDI28_15015</name>
</gene>
<dbReference type="InterPro" id="IPR051916">
    <property type="entry name" value="GPI-anchor_lipid_remodeler"/>
</dbReference>
<dbReference type="SUPFAM" id="SSF56219">
    <property type="entry name" value="DNase I-like"/>
    <property type="match status" value="1"/>
</dbReference>
<dbReference type="EMBL" id="RJLM01000005">
    <property type="protein sequence ID" value="RWX55040.1"/>
    <property type="molecule type" value="Genomic_DNA"/>
</dbReference>
<comment type="caution">
    <text evidence="2">The sequence shown here is derived from an EMBL/GenBank/DDBJ whole genome shotgun (WGS) entry which is preliminary data.</text>
</comment>
<dbReference type="GO" id="GO:0004527">
    <property type="term" value="F:exonuclease activity"/>
    <property type="evidence" value="ECO:0007669"/>
    <property type="project" value="UniProtKB-KW"/>
</dbReference>
<accession>A0A444JPK5</accession>